<feature type="domain" description="Leucine-binding protein" evidence="6">
    <location>
        <begin position="35"/>
        <end position="381"/>
    </location>
</feature>
<dbReference type="Pfam" id="PF13458">
    <property type="entry name" value="Peripla_BP_6"/>
    <property type="match status" value="1"/>
</dbReference>
<dbReference type="EMBL" id="PDVP01000012">
    <property type="protein sequence ID" value="PHP65779.1"/>
    <property type="molecule type" value="Genomic_DNA"/>
</dbReference>
<evidence type="ECO:0000313" key="7">
    <source>
        <dbReference type="EMBL" id="PHP65779.1"/>
    </source>
</evidence>
<reference evidence="7 8" key="1">
    <citation type="submission" date="2017-10" db="EMBL/GenBank/DDBJ databases">
        <title>Sedimentibacterium mangrovi gen. nov., sp. nov., a novel member of family Phyllobacteriacea isolated from mangrove sediment.</title>
        <authorList>
            <person name="Liao H."/>
            <person name="Tian Y."/>
        </authorList>
    </citation>
    <scope>NUCLEOTIDE SEQUENCE [LARGE SCALE GENOMIC DNA]</scope>
    <source>
        <strain evidence="7 8">X9-2-2</strain>
    </source>
</reference>
<organism evidence="7 8">
    <name type="scientific">Zhengella mangrovi</name>
    <dbReference type="NCBI Taxonomy" id="1982044"/>
    <lineage>
        <taxon>Bacteria</taxon>
        <taxon>Pseudomonadati</taxon>
        <taxon>Pseudomonadota</taxon>
        <taxon>Alphaproteobacteria</taxon>
        <taxon>Hyphomicrobiales</taxon>
        <taxon>Notoacmeibacteraceae</taxon>
        <taxon>Zhengella</taxon>
    </lineage>
</organism>
<dbReference type="AlphaFoldDB" id="A0A2G1QJY1"/>
<dbReference type="InterPro" id="IPR028082">
    <property type="entry name" value="Peripla_BP_I"/>
</dbReference>
<comment type="caution">
    <text evidence="7">The sequence shown here is derived from an EMBL/GenBank/DDBJ whole genome shotgun (WGS) entry which is preliminary data.</text>
</comment>
<name>A0A2G1QJY1_9HYPH</name>
<evidence type="ECO:0000256" key="5">
    <source>
        <dbReference type="SAM" id="SignalP"/>
    </source>
</evidence>
<proteinExistence type="inferred from homology"/>
<keyword evidence="8" id="KW-1185">Reference proteome</keyword>
<sequence length="421" mass="45018">MTYRISRRNLVKGAAAAGLAMPFINLRTAAAQDGPITIGIVTPLSGPVQLIGNFVRQGAEIGVAHINANGGINGRQLALEFRDSKANPNDASVAARELIGSGVNLQLGTISSAVALAMGPLLESEGGVVLTSGAGTEKLNHENYNAHVFRVGDSPVSRNAGLVRHIVQSRPEIRKWGGIIPDHEYGRTTWKIFDAAMRKIVPELTGEEAQIADPILVPYGSGDYRNYITQAMRLDVEGIYTSVYGGDAVTLYQQAKPFGLFDKIDVLLDSANEFLVATAMKDQTPAHWSGFHWYYEANKGNPLSDELYAQYVERTGNKYPMGWAAEAHAGIMAYAGAIAKAGSTETGDVIAALKGLEFDSATGKRRIRAEDNQAVKNAELAFIEPSASAPDGFAVTDYVSLDGEKVIEPATPGQPLDTTIL</sequence>
<gene>
    <name evidence="7" type="ORF">CSC94_16960</name>
</gene>
<keyword evidence="2" id="KW-0813">Transport</keyword>
<keyword evidence="3 5" id="KW-0732">Signal</keyword>
<evidence type="ECO:0000256" key="4">
    <source>
        <dbReference type="ARBA" id="ARBA00022970"/>
    </source>
</evidence>
<dbReference type="InterPro" id="IPR000709">
    <property type="entry name" value="Leu_Ile_Val-bd"/>
</dbReference>
<dbReference type="PROSITE" id="PS51318">
    <property type="entry name" value="TAT"/>
    <property type="match status" value="1"/>
</dbReference>
<dbReference type="SUPFAM" id="SSF53822">
    <property type="entry name" value="Periplasmic binding protein-like I"/>
    <property type="match status" value="1"/>
</dbReference>
<dbReference type="PANTHER" id="PTHR30483:SF37">
    <property type="entry name" value="ABC TRANSPORTER SUBSTRATE-BINDING PROTEIN"/>
    <property type="match status" value="1"/>
</dbReference>
<dbReference type="NCBIfam" id="TIGR01409">
    <property type="entry name" value="TAT_signal_seq"/>
    <property type="match status" value="1"/>
</dbReference>
<dbReference type="CDD" id="cd06330">
    <property type="entry name" value="PBP1_As_SBP-like"/>
    <property type="match status" value="1"/>
</dbReference>
<dbReference type="Proteomes" id="UP000221168">
    <property type="component" value="Unassembled WGS sequence"/>
</dbReference>
<evidence type="ECO:0000256" key="1">
    <source>
        <dbReference type="ARBA" id="ARBA00010062"/>
    </source>
</evidence>
<evidence type="ECO:0000313" key="8">
    <source>
        <dbReference type="Proteomes" id="UP000221168"/>
    </source>
</evidence>
<protein>
    <submittedName>
        <fullName evidence="7">Branched-chain amino acid ABC transporter substrate-binding protein</fullName>
    </submittedName>
</protein>
<dbReference type="PRINTS" id="PR00337">
    <property type="entry name" value="LEUILEVALBP"/>
</dbReference>
<dbReference type="InterPro" id="IPR019546">
    <property type="entry name" value="TAT_signal_bac_arc"/>
</dbReference>
<dbReference type="InterPro" id="IPR051010">
    <property type="entry name" value="BCAA_transport"/>
</dbReference>
<dbReference type="RefSeq" id="WP_099307566.1">
    <property type="nucleotide sequence ID" value="NZ_PDVP01000012.1"/>
</dbReference>
<dbReference type="Gene3D" id="3.40.50.2300">
    <property type="match status" value="2"/>
</dbReference>
<evidence type="ECO:0000256" key="2">
    <source>
        <dbReference type="ARBA" id="ARBA00022448"/>
    </source>
</evidence>
<evidence type="ECO:0000256" key="3">
    <source>
        <dbReference type="ARBA" id="ARBA00022729"/>
    </source>
</evidence>
<dbReference type="InterPro" id="IPR006311">
    <property type="entry name" value="TAT_signal"/>
</dbReference>
<feature type="signal peptide" evidence="5">
    <location>
        <begin position="1"/>
        <end position="31"/>
    </location>
</feature>
<accession>A0A2G1QJY1</accession>
<keyword evidence="4" id="KW-0029">Amino-acid transport</keyword>
<comment type="similarity">
    <text evidence="1">Belongs to the leucine-binding protein family.</text>
</comment>
<feature type="chain" id="PRO_5013598767" evidence="5">
    <location>
        <begin position="32"/>
        <end position="421"/>
    </location>
</feature>
<dbReference type="GO" id="GO:0006865">
    <property type="term" value="P:amino acid transport"/>
    <property type="evidence" value="ECO:0007669"/>
    <property type="project" value="UniProtKB-KW"/>
</dbReference>
<dbReference type="PANTHER" id="PTHR30483">
    <property type="entry name" value="LEUCINE-SPECIFIC-BINDING PROTEIN"/>
    <property type="match status" value="1"/>
</dbReference>
<evidence type="ECO:0000259" key="6">
    <source>
        <dbReference type="Pfam" id="PF13458"/>
    </source>
</evidence>
<dbReference type="OrthoDB" id="9786833at2"/>
<dbReference type="InterPro" id="IPR028081">
    <property type="entry name" value="Leu-bd"/>
</dbReference>